<dbReference type="InterPro" id="IPR050471">
    <property type="entry name" value="AB_hydrolase"/>
</dbReference>
<dbReference type="InterPro" id="IPR029058">
    <property type="entry name" value="AB_hydrolase_fold"/>
</dbReference>
<feature type="region of interest" description="Disordered" evidence="1">
    <location>
        <begin position="1"/>
        <end position="22"/>
    </location>
</feature>
<accession>A0A081C8L6</accession>
<sequence length="63" mass="7258">MRYDKRDVGRSTSYQPGQPEYDMEGMADDAVRVLNFYHVLKAHIVRMFLGGMIAQLVALRNPE</sequence>
<proteinExistence type="predicted"/>
<dbReference type="eggNOG" id="COG2021">
    <property type="taxonomic scope" value="Bacteria"/>
</dbReference>
<evidence type="ECO:0000256" key="1">
    <source>
        <dbReference type="SAM" id="MobiDB-lite"/>
    </source>
</evidence>
<organism evidence="2">
    <name type="scientific">Vecturithrix granuli</name>
    <dbReference type="NCBI Taxonomy" id="1499967"/>
    <lineage>
        <taxon>Bacteria</taxon>
        <taxon>Candidatus Moduliflexota</taxon>
        <taxon>Candidatus Vecturitrichia</taxon>
        <taxon>Candidatus Vecturitrichales</taxon>
        <taxon>Candidatus Vecturitrichaceae</taxon>
        <taxon>Candidatus Vecturithrix</taxon>
    </lineage>
</organism>
<name>A0A081C8L6_VECG1</name>
<evidence type="ECO:0000313" key="2">
    <source>
        <dbReference type="EMBL" id="GAK60921.1"/>
    </source>
</evidence>
<dbReference type="EMBL" id="DF820475">
    <property type="protein sequence ID" value="GAK60921.1"/>
    <property type="molecule type" value="Genomic_DNA"/>
</dbReference>
<dbReference type="SUPFAM" id="SSF53474">
    <property type="entry name" value="alpha/beta-Hydrolases"/>
    <property type="match status" value="1"/>
</dbReference>
<evidence type="ECO:0000313" key="3">
    <source>
        <dbReference type="Proteomes" id="UP000030661"/>
    </source>
</evidence>
<gene>
    <name evidence="2" type="ORF">U27_00819</name>
</gene>
<dbReference type="Gene3D" id="3.40.50.1820">
    <property type="entry name" value="alpha/beta hydrolase"/>
    <property type="match status" value="1"/>
</dbReference>
<dbReference type="Proteomes" id="UP000030661">
    <property type="component" value="Unassembled WGS sequence"/>
</dbReference>
<dbReference type="GO" id="GO:0046503">
    <property type="term" value="P:glycerolipid catabolic process"/>
    <property type="evidence" value="ECO:0007669"/>
    <property type="project" value="TreeGrafter"/>
</dbReference>
<dbReference type="HOGENOM" id="CLU_2876695_0_0_0"/>
<protein>
    <submittedName>
        <fullName evidence="2">Uncharacterized protein</fullName>
    </submittedName>
</protein>
<reference evidence="2" key="1">
    <citation type="journal article" date="2015" name="PeerJ">
        <title>First genomic representation of candidate bacterial phylum KSB3 points to enhanced environmental sensing as a trigger of wastewater bulking.</title>
        <authorList>
            <person name="Sekiguchi Y."/>
            <person name="Ohashi A."/>
            <person name="Parks D.H."/>
            <person name="Yamauchi T."/>
            <person name="Tyson G.W."/>
            <person name="Hugenholtz P."/>
        </authorList>
    </citation>
    <scope>NUCLEOTIDE SEQUENCE [LARGE SCALE GENOMIC DNA]</scope>
</reference>
<dbReference type="GO" id="GO:0004806">
    <property type="term" value="F:triacylglycerol lipase activity"/>
    <property type="evidence" value="ECO:0007669"/>
    <property type="project" value="TreeGrafter"/>
</dbReference>
<dbReference type="STRING" id="1499967.U27_00819"/>
<keyword evidence="3" id="KW-1185">Reference proteome</keyword>
<dbReference type="PANTHER" id="PTHR43433:SF5">
    <property type="entry name" value="AB HYDROLASE-1 DOMAIN-CONTAINING PROTEIN"/>
    <property type="match status" value="1"/>
</dbReference>
<dbReference type="PANTHER" id="PTHR43433">
    <property type="entry name" value="HYDROLASE, ALPHA/BETA FOLD FAMILY PROTEIN"/>
    <property type="match status" value="1"/>
</dbReference>
<dbReference type="AlphaFoldDB" id="A0A081C8L6"/>